<sequence>MTKKKDTKQSVYAGRDTIGYLKVMPLDKPKLNESREVQISSHYTENYKAKQLVDKSTGQLGYKQKAKFTFTEKYCQTQVKFKKSVYPNKYGSSSTKTNYNKNNRNCFWKLVRIASATEESLKKLSNLNEVNARRIWCRANGQRLRNLTSPLR</sequence>
<proteinExistence type="predicted"/>
<name>A0A5N5H0D2_9ROSA</name>
<dbReference type="OrthoDB" id="1144283at2759"/>
<evidence type="ECO:0000313" key="1">
    <source>
        <dbReference type="EMBL" id="KAB2618820.1"/>
    </source>
</evidence>
<reference evidence="1 2" key="3">
    <citation type="submission" date="2019-11" db="EMBL/GenBank/DDBJ databases">
        <title>A de novo genome assembly of a pear dwarfing rootstock.</title>
        <authorList>
            <person name="Wang F."/>
            <person name="Wang J."/>
            <person name="Li S."/>
            <person name="Zhang Y."/>
            <person name="Fang M."/>
            <person name="Ma L."/>
            <person name="Zhao Y."/>
            <person name="Jiang S."/>
        </authorList>
    </citation>
    <scope>NUCLEOTIDE SEQUENCE [LARGE SCALE GENOMIC DNA]</scope>
    <source>
        <strain evidence="1">S2</strain>
        <tissue evidence="1">Leaf</tissue>
    </source>
</reference>
<organism evidence="1 2">
    <name type="scientific">Pyrus ussuriensis x Pyrus communis</name>
    <dbReference type="NCBI Taxonomy" id="2448454"/>
    <lineage>
        <taxon>Eukaryota</taxon>
        <taxon>Viridiplantae</taxon>
        <taxon>Streptophyta</taxon>
        <taxon>Embryophyta</taxon>
        <taxon>Tracheophyta</taxon>
        <taxon>Spermatophyta</taxon>
        <taxon>Magnoliopsida</taxon>
        <taxon>eudicotyledons</taxon>
        <taxon>Gunneridae</taxon>
        <taxon>Pentapetalae</taxon>
        <taxon>rosids</taxon>
        <taxon>fabids</taxon>
        <taxon>Rosales</taxon>
        <taxon>Rosaceae</taxon>
        <taxon>Amygdaloideae</taxon>
        <taxon>Maleae</taxon>
        <taxon>Pyrus</taxon>
    </lineage>
</organism>
<comment type="caution">
    <text evidence="1">The sequence shown here is derived from an EMBL/GenBank/DDBJ whole genome shotgun (WGS) entry which is preliminary data.</text>
</comment>
<evidence type="ECO:0000313" key="2">
    <source>
        <dbReference type="Proteomes" id="UP000327157"/>
    </source>
</evidence>
<dbReference type="Proteomes" id="UP000327157">
    <property type="component" value="Chromosome 15"/>
</dbReference>
<dbReference type="EMBL" id="SMOL01000401">
    <property type="protein sequence ID" value="KAB2618820.1"/>
    <property type="molecule type" value="Genomic_DNA"/>
</dbReference>
<protein>
    <submittedName>
        <fullName evidence="1">Uncharacterized protein</fullName>
    </submittedName>
</protein>
<keyword evidence="2" id="KW-1185">Reference proteome</keyword>
<reference evidence="2" key="2">
    <citation type="submission" date="2019-10" db="EMBL/GenBank/DDBJ databases">
        <title>A de novo genome assembly of a pear dwarfing rootstock.</title>
        <authorList>
            <person name="Wang F."/>
            <person name="Wang J."/>
            <person name="Li S."/>
            <person name="Zhang Y."/>
            <person name="Fang M."/>
            <person name="Ma L."/>
            <person name="Zhao Y."/>
            <person name="Jiang S."/>
        </authorList>
    </citation>
    <scope>NUCLEOTIDE SEQUENCE [LARGE SCALE GENOMIC DNA]</scope>
</reference>
<accession>A0A5N5H0D2</accession>
<gene>
    <name evidence="1" type="ORF">D8674_014689</name>
</gene>
<reference evidence="1 2" key="1">
    <citation type="submission" date="2019-09" db="EMBL/GenBank/DDBJ databases">
        <authorList>
            <person name="Ou C."/>
        </authorList>
    </citation>
    <scope>NUCLEOTIDE SEQUENCE [LARGE SCALE GENOMIC DNA]</scope>
    <source>
        <strain evidence="1">S2</strain>
        <tissue evidence="1">Leaf</tissue>
    </source>
</reference>
<dbReference type="AlphaFoldDB" id="A0A5N5H0D2"/>